<keyword evidence="2 5" id="KW-0812">Transmembrane</keyword>
<feature type="transmembrane region" description="Helical" evidence="5">
    <location>
        <begin position="52"/>
        <end position="69"/>
    </location>
</feature>
<dbReference type="PANTHER" id="PTHR37422:SF13">
    <property type="entry name" value="LIPOPOLYSACCHARIDE BIOSYNTHESIS PROTEIN PA4999-RELATED"/>
    <property type="match status" value="1"/>
</dbReference>
<evidence type="ECO:0000256" key="1">
    <source>
        <dbReference type="ARBA" id="ARBA00004141"/>
    </source>
</evidence>
<name>A0A8H2LM38_9FLAO</name>
<feature type="transmembrane region" description="Helical" evidence="5">
    <location>
        <begin position="181"/>
        <end position="196"/>
    </location>
</feature>
<dbReference type="InterPro" id="IPR051533">
    <property type="entry name" value="WaaL-like"/>
</dbReference>
<keyword evidence="4 5" id="KW-0472">Membrane</keyword>
<gene>
    <name evidence="7" type="ORF">ES676_08425</name>
</gene>
<organism evidence="7 8">
    <name type="scientific">Bizionia saleffrena</name>
    <dbReference type="NCBI Taxonomy" id="291189"/>
    <lineage>
        <taxon>Bacteria</taxon>
        <taxon>Pseudomonadati</taxon>
        <taxon>Bacteroidota</taxon>
        <taxon>Flavobacteriia</taxon>
        <taxon>Flavobacteriales</taxon>
        <taxon>Flavobacteriaceae</taxon>
        <taxon>Bizionia</taxon>
    </lineage>
</organism>
<proteinExistence type="predicted"/>
<evidence type="ECO:0000313" key="8">
    <source>
        <dbReference type="Proteomes" id="UP000323324"/>
    </source>
</evidence>
<feature type="transmembrane region" description="Helical" evidence="5">
    <location>
        <begin position="156"/>
        <end position="174"/>
    </location>
</feature>
<feature type="transmembrane region" description="Helical" evidence="5">
    <location>
        <begin position="75"/>
        <end position="97"/>
    </location>
</feature>
<dbReference type="InterPro" id="IPR007016">
    <property type="entry name" value="O-antigen_ligase-rel_domated"/>
</dbReference>
<evidence type="ECO:0000256" key="2">
    <source>
        <dbReference type="ARBA" id="ARBA00022692"/>
    </source>
</evidence>
<evidence type="ECO:0000256" key="5">
    <source>
        <dbReference type="SAM" id="Phobius"/>
    </source>
</evidence>
<protein>
    <submittedName>
        <fullName evidence="7">O-antigen ligase family protein</fullName>
    </submittedName>
</protein>
<dbReference type="Pfam" id="PF04932">
    <property type="entry name" value="Wzy_C"/>
    <property type="match status" value="1"/>
</dbReference>
<dbReference type="EMBL" id="VSKM01000007">
    <property type="protein sequence ID" value="TYB74197.1"/>
    <property type="molecule type" value="Genomic_DNA"/>
</dbReference>
<feature type="transmembrane region" description="Helical" evidence="5">
    <location>
        <begin position="357"/>
        <end position="376"/>
    </location>
</feature>
<evidence type="ECO:0000313" key="7">
    <source>
        <dbReference type="EMBL" id="TYB74197.1"/>
    </source>
</evidence>
<dbReference type="AlphaFoldDB" id="A0A8H2LM38"/>
<dbReference type="PANTHER" id="PTHR37422">
    <property type="entry name" value="TEICHURONIC ACID BIOSYNTHESIS PROTEIN TUAE"/>
    <property type="match status" value="1"/>
</dbReference>
<dbReference type="GO" id="GO:0016020">
    <property type="term" value="C:membrane"/>
    <property type="evidence" value="ECO:0007669"/>
    <property type="project" value="UniProtKB-SubCell"/>
</dbReference>
<accession>A0A8H2LM38</accession>
<feature type="transmembrane region" description="Helical" evidence="5">
    <location>
        <begin position="330"/>
        <end position="350"/>
    </location>
</feature>
<evidence type="ECO:0000256" key="4">
    <source>
        <dbReference type="ARBA" id="ARBA00023136"/>
    </source>
</evidence>
<evidence type="ECO:0000256" key="3">
    <source>
        <dbReference type="ARBA" id="ARBA00022989"/>
    </source>
</evidence>
<keyword evidence="7" id="KW-0436">Ligase</keyword>
<feature type="transmembrane region" description="Helical" evidence="5">
    <location>
        <begin position="382"/>
        <end position="399"/>
    </location>
</feature>
<evidence type="ECO:0000259" key="6">
    <source>
        <dbReference type="Pfam" id="PF04932"/>
    </source>
</evidence>
<feature type="transmembrane region" description="Helical" evidence="5">
    <location>
        <begin position="224"/>
        <end position="242"/>
    </location>
</feature>
<keyword evidence="3 5" id="KW-1133">Transmembrane helix</keyword>
<feature type="transmembrane region" description="Helical" evidence="5">
    <location>
        <begin position="109"/>
        <end position="136"/>
    </location>
</feature>
<comment type="subcellular location">
    <subcellularLocation>
        <location evidence="1">Membrane</location>
        <topology evidence="1">Multi-pass membrane protein</topology>
    </subcellularLocation>
</comment>
<keyword evidence="8" id="KW-1185">Reference proteome</keyword>
<sequence length="409" mass="48415">MNINNNKYFINIPYLILVITMFLDIKFNSIAIVLLFLFSITYLAKQRFNQRKYILIFSLLFFFNLLHVYNERFDFIVLESNLSYLIFPLIFFLKPIVNRRSFELILKSFLYCSIAMFLVLLFNAIYIQFFSIGNFYEINWFLFSYHDFVKIINIEPVYASIFAGFSVFISFYFFRNTNKNYFLIFIVILLLFQVMLTSRTPLVATFLILIISIFQTYSFKKSMLLMLLSLIIMMILVSLHSVSRNRLLSTFYGMQSDTKLSKNWGEDSGKLSDRTLKWDSSLEVIKRNPIIGVGAIQMKDSLVREYKKNNYLIGAQKRFDPHNQYLTETLSNGVFSGIALILLLLVPYILALRAKYILYSSFVLLIVFSLFTESVLYRQKGLVFYCFFNALFFSFYFLKSDKRLRLNNR</sequence>
<reference evidence="7 8" key="1">
    <citation type="submission" date="2019-08" db="EMBL/GenBank/DDBJ databases">
        <title>Genomes of Antarctic Bizionia species.</title>
        <authorList>
            <person name="Bowman J.P."/>
        </authorList>
    </citation>
    <scope>NUCLEOTIDE SEQUENCE [LARGE SCALE GENOMIC DNA]</scope>
    <source>
        <strain evidence="7 8">HFD</strain>
    </source>
</reference>
<comment type="caution">
    <text evidence="7">The sequence shown here is derived from an EMBL/GenBank/DDBJ whole genome shotgun (WGS) entry which is preliminary data.</text>
</comment>
<feature type="transmembrane region" description="Helical" evidence="5">
    <location>
        <begin position="12"/>
        <end position="40"/>
    </location>
</feature>
<feature type="transmembrane region" description="Helical" evidence="5">
    <location>
        <begin position="202"/>
        <end position="219"/>
    </location>
</feature>
<dbReference type="GO" id="GO:0016874">
    <property type="term" value="F:ligase activity"/>
    <property type="evidence" value="ECO:0007669"/>
    <property type="project" value="UniProtKB-KW"/>
</dbReference>
<feature type="domain" description="O-antigen ligase-related" evidence="6">
    <location>
        <begin position="185"/>
        <end position="340"/>
    </location>
</feature>
<dbReference type="Proteomes" id="UP000323324">
    <property type="component" value="Unassembled WGS sequence"/>
</dbReference>